<evidence type="ECO:0000313" key="3">
    <source>
        <dbReference type="EMBL" id="PLN76256.1"/>
    </source>
</evidence>
<evidence type="ECO:0000313" key="4">
    <source>
        <dbReference type="Proteomes" id="UP000235023"/>
    </source>
</evidence>
<dbReference type="Pfam" id="PF01185">
    <property type="entry name" value="Hydrophobin"/>
    <property type="match status" value="1"/>
</dbReference>
<dbReference type="EMBL" id="KZ559623">
    <property type="protein sequence ID" value="PLN76256.1"/>
    <property type="molecule type" value="Genomic_DNA"/>
</dbReference>
<dbReference type="OrthoDB" id="4225815at2759"/>
<dbReference type="GO" id="GO:0009277">
    <property type="term" value="C:fungal-type cell wall"/>
    <property type="evidence" value="ECO:0007669"/>
    <property type="project" value="InterPro"/>
</dbReference>
<keyword evidence="1 2" id="KW-1015">Disulfide bond</keyword>
<keyword evidence="4" id="KW-1185">Reference proteome</keyword>
<organism evidence="3 4">
    <name type="scientific">Aspergillus taichungensis</name>
    <dbReference type="NCBI Taxonomy" id="482145"/>
    <lineage>
        <taxon>Eukaryota</taxon>
        <taxon>Fungi</taxon>
        <taxon>Dikarya</taxon>
        <taxon>Ascomycota</taxon>
        <taxon>Pezizomycotina</taxon>
        <taxon>Eurotiomycetes</taxon>
        <taxon>Eurotiomycetidae</taxon>
        <taxon>Eurotiales</taxon>
        <taxon>Aspergillaceae</taxon>
        <taxon>Aspergillus</taxon>
        <taxon>Aspergillus subgen. Circumdati</taxon>
    </lineage>
</organism>
<dbReference type="GO" id="GO:0005199">
    <property type="term" value="F:structural constituent of cell wall"/>
    <property type="evidence" value="ECO:0007669"/>
    <property type="project" value="InterPro"/>
</dbReference>
<keyword evidence="2" id="KW-0732">Signal</keyword>
<comment type="similarity">
    <text evidence="2">Belongs to the fungal hydrophobin family.</text>
</comment>
<dbReference type="InterPro" id="IPR001338">
    <property type="entry name" value="Class_I_Hydrophobin"/>
</dbReference>
<reference evidence="4" key="1">
    <citation type="submission" date="2017-12" db="EMBL/GenBank/DDBJ databases">
        <authorList>
            <consortium name="DOE Joint Genome Institute"/>
            <person name="Mondo S.J."/>
            <person name="Kjaerbolling I."/>
            <person name="Vesth T.C."/>
            <person name="Frisvad J.C."/>
            <person name="Nybo J.L."/>
            <person name="Theobald S."/>
            <person name="Kuo A."/>
            <person name="Bowyer P."/>
            <person name="Matsuda Y."/>
            <person name="Lyhne E.K."/>
            <person name="Kogle M.E."/>
            <person name="Clum A."/>
            <person name="Lipzen A."/>
            <person name="Salamov A."/>
            <person name="Ngan C.Y."/>
            <person name="Daum C."/>
            <person name="Chiniquy J."/>
            <person name="Barry K."/>
            <person name="LaButti K."/>
            <person name="Haridas S."/>
            <person name="Simmons B.A."/>
            <person name="Magnuson J.K."/>
            <person name="Mortensen U.H."/>
            <person name="Larsen T.O."/>
            <person name="Grigoriev I.V."/>
            <person name="Baker S.E."/>
            <person name="Andersen M.R."/>
            <person name="Nordberg H.P."/>
            <person name="Cantor M.N."/>
            <person name="Hua S.X."/>
        </authorList>
    </citation>
    <scope>NUCLEOTIDE SEQUENCE [LARGE SCALE GENOMIC DNA]</scope>
    <source>
        <strain evidence="4">IBT 19404</strain>
    </source>
</reference>
<proteinExistence type="inferred from homology"/>
<accession>A0A2J5HHC6</accession>
<feature type="signal peptide" evidence="2">
    <location>
        <begin position="1"/>
        <end position="22"/>
    </location>
</feature>
<gene>
    <name evidence="3" type="ORF">BDW42DRAFT_179116</name>
</gene>
<dbReference type="SMART" id="SM00075">
    <property type="entry name" value="HYDRO"/>
    <property type="match status" value="1"/>
</dbReference>
<keyword evidence="2" id="KW-0964">Secreted</keyword>
<name>A0A2J5HHC6_9EURO</name>
<dbReference type="AlphaFoldDB" id="A0A2J5HHC6"/>
<sequence length="153" mass="15763">MKYFSTALLFASIAVAVPSSESVSSEGDNVKFPVDDKYTIEQAQAKCGNDAKLSCCNKATYTHDITSTNSGPPPGVIQTALGGGPGRDGLGFFGQCREMSENIPVLNVIGGGSNQPVAAKCKRNIACCQKNVPQANGNVVGVPIPCVALGSLI</sequence>
<protein>
    <recommendedName>
        <fullName evidence="2">Hydrophobin</fullName>
    </recommendedName>
</protein>
<evidence type="ECO:0000256" key="1">
    <source>
        <dbReference type="ARBA" id="ARBA00023157"/>
    </source>
</evidence>
<comment type="subcellular location">
    <subcellularLocation>
        <location evidence="2">Secreted</location>
        <location evidence="2">Cell wall</location>
    </subcellularLocation>
</comment>
<evidence type="ECO:0000256" key="2">
    <source>
        <dbReference type="RuleBase" id="RU365009"/>
    </source>
</evidence>
<feature type="chain" id="PRO_5014210072" description="Hydrophobin" evidence="2">
    <location>
        <begin position="23"/>
        <end position="153"/>
    </location>
</feature>
<keyword evidence="2" id="KW-0134">Cell wall</keyword>
<dbReference type="Proteomes" id="UP000235023">
    <property type="component" value="Unassembled WGS sequence"/>
</dbReference>